<dbReference type="STRING" id="1300342.I596_1877"/>
<dbReference type="InterPro" id="IPR011044">
    <property type="entry name" value="Quino_amine_DH_bsu"/>
</dbReference>
<keyword evidence="1" id="KW-0732">Signal</keyword>
<dbReference type="InterPro" id="IPR013211">
    <property type="entry name" value="LVIVD"/>
</dbReference>
<dbReference type="SUPFAM" id="SSF69322">
    <property type="entry name" value="Tricorn protease domain 2"/>
    <property type="match status" value="1"/>
</dbReference>
<gene>
    <name evidence="2" type="ORF">I596_1877</name>
</gene>
<dbReference type="RefSeq" id="WP_083965469.1">
    <property type="nucleotide sequence ID" value="NZ_CP015249.1"/>
</dbReference>
<dbReference type="KEGG" id="dko:I596_1877"/>
<feature type="signal peptide" evidence="1">
    <location>
        <begin position="1"/>
        <end position="18"/>
    </location>
</feature>
<protein>
    <recommendedName>
        <fullName evidence="4">LVIVD repeat-containing protein</fullName>
    </recommendedName>
</protein>
<evidence type="ECO:0000313" key="2">
    <source>
        <dbReference type="EMBL" id="ANB17900.1"/>
    </source>
</evidence>
<dbReference type="SUPFAM" id="SSF50969">
    <property type="entry name" value="YVTN repeat-like/Quinoprotein amine dehydrogenase"/>
    <property type="match status" value="1"/>
</dbReference>
<dbReference type="AlphaFoldDB" id="A0A160DUW9"/>
<name>A0A160DUW9_9GAMM</name>
<dbReference type="EMBL" id="CP015249">
    <property type="protein sequence ID" value="ANB17900.1"/>
    <property type="molecule type" value="Genomic_DNA"/>
</dbReference>
<proteinExistence type="predicted"/>
<evidence type="ECO:0000256" key="1">
    <source>
        <dbReference type="SAM" id="SignalP"/>
    </source>
</evidence>
<dbReference type="Proteomes" id="UP000076830">
    <property type="component" value="Chromosome"/>
</dbReference>
<reference evidence="2 3" key="1">
    <citation type="submission" date="2016-04" db="EMBL/GenBank/DDBJ databases">
        <title>Complete genome sequence of Dokdonella koreensis DS-123T.</title>
        <authorList>
            <person name="Kim J.F."/>
            <person name="Lee H."/>
            <person name="Kwak M.-J."/>
        </authorList>
    </citation>
    <scope>NUCLEOTIDE SEQUENCE [LARGE SCALE GENOMIC DNA]</scope>
    <source>
        <strain evidence="2 3">DS-123</strain>
    </source>
</reference>
<organism evidence="2 3">
    <name type="scientific">Dokdonella koreensis DS-123</name>
    <dbReference type="NCBI Taxonomy" id="1300342"/>
    <lineage>
        <taxon>Bacteria</taxon>
        <taxon>Pseudomonadati</taxon>
        <taxon>Pseudomonadota</taxon>
        <taxon>Gammaproteobacteria</taxon>
        <taxon>Lysobacterales</taxon>
        <taxon>Rhodanobacteraceae</taxon>
        <taxon>Dokdonella</taxon>
    </lineage>
</organism>
<accession>A0A160DUW9</accession>
<keyword evidence="3" id="KW-1185">Reference proteome</keyword>
<feature type="chain" id="PRO_5007813877" description="LVIVD repeat-containing protein" evidence="1">
    <location>
        <begin position="19"/>
        <end position="865"/>
    </location>
</feature>
<dbReference type="Pfam" id="PF08309">
    <property type="entry name" value="LVIVD"/>
    <property type="match status" value="4"/>
</dbReference>
<evidence type="ECO:0000313" key="3">
    <source>
        <dbReference type="Proteomes" id="UP000076830"/>
    </source>
</evidence>
<dbReference type="OrthoDB" id="136825at2"/>
<sequence length="865" mass="91608">MKKVLSVLICMALGTAHAAATAQAPAGSGELPLAGVYGGALKDPVIAGDYVYVPSGRIVSAWNYADPAAPVLVSSTRLTPASGTLRGLTRWGDYLYASWQAGDDSAGVAVYSLRDPARPELVNEFSDYASPAYKNLWTLAAANGYLYLFDAENGIYFGDLAADALHPTFTRLLRTPVPYERSQVDGDRIYISGTTFSSEPVHVCSTLDVATPSAPVFLDTHCGHGDQIENFRSRIQAPYAATFGLKFSLYDPATPAGGGPIGSIDTLPATDGFLAGNYAYSLGFDGIDIHDISNPAAPTTVGSSPVRALGADAVTPLADGALVLTSTDRFIRLDVATDPLDPIETSVVTPPGGAAARDIALVNGKALILQENYGITKVDPVSFETLSRFDAALPEALNQRDFEQFAVDGQRAYLVAWGYGLIVADLSFDRPFELGRLEFPYASAVAASGNYAYLGTSTNGGFLQVVDVSVPEKPVLRGSLAVPTINRLQVHGNYVYAADELSGIHVFDVSDPDAPTQVQLWNDGCADLGGYTARDIALNETGTLAAVGCPTGLHLLDLSRPASPTRVGGYAAEWANARVDIRGDRAWYADANGLRAFDITTPSAPALVGETSLVGFAPRRLRATGDGRVVAFGTTTGMHVFGQIEPTEPPADRLFADGFDVAPPAGAVSTYDDLVEGTQGTSFRYNGVTYREVNEVHGYWPGPEHEPFTPGSWLDGGLGNEFLIEDSSYLFNDFPAFGSSPNMMTFGAGELVIAGGNLNIGPLASAWLDLDEVASSASMQLAYYENGPWGGISIHLDAYKDGVKVGGTQLSITSTDPNGRDNVTTNSLSVTGVEFDSLHLYSQLDGEYTAPRVMVDDLRLTAPVR</sequence>
<evidence type="ECO:0008006" key="4">
    <source>
        <dbReference type="Google" id="ProtNLM"/>
    </source>
</evidence>